<comment type="caution">
    <text evidence="1">The sequence shown here is derived from an EMBL/GenBank/DDBJ whole genome shotgun (WGS) entry which is preliminary data.</text>
</comment>
<dbReference type="RefSeq" id="WP_086392907.1">
    <property type="nucleotide sequence ID" value="NZ_NFEH01000133.1"/>
</dbReference>
<gene>
    <name evidence="1" type="ORF">BK769_34370</name>
</gene>
<evidence type="ECO:0000313" key="2">
    <source>
        <dbReference type="Proteomes" id="UP000195087"/>
    </source>
</evidence>
<dbReference type="Proteomes" id="UP000195087">
    <property type="component" value="Unassembled WGS sequence"/>
</dbReference>
<organism evidence="1 2">
    <name type="scientific">Bacillus thuringiensis serovar kumamotoensis</name>
    <dbReference type="NCBI Taxonomy" id="132267"/>
    <lineage>
        <taxon>Bacteria</taxon>
        <taxon>Bacillati</taxon>
        <taxon>Bacillota</taxon>
        <taxon>Bacilli</taxon>
        <taxon>Bacillales</taxon>
        <taxon>Bacillaceae</taxon>
        <taxon>Bacillus</taxon>
        <taxon>Bacillus cereus group</taxon>
    </lineage>
</organism>
<evidence type="ECO:0000313" key="1">
    <source>
        <dbReference type="EMBL" id="OTZ65783.1"/>
    </source>
</evidence>
<proteinExistence type="predicted"/>
<accession>A0A9X6JHU3</accession>
<sequence>MIDVDIQEHIKDIDVTLKLLRRDRLDRTDSYCSLMQAKSIALLAVSSNNSLRKEIAKGDEHVTEDM</sequence>
<name>A0A9X6JHU3_BACUK</name>
<protein>
    <submittedName>
        <fullName evidence="1">Uncharacterized protein</fullName>
    </submittedName>
</protein>
<dbReference type="AlphaFoldDB" id="A0A9X6JHU3"/>
<dbReference type="EMBL" id="NFEH01000133">
    <property type="protein sequence ID" value="OTZ65783.1"/>
    <property type="molecule type" value="Genomic_DNA"/>
</dbReference>
<reference evidence="1 2" key="1">
    <citation type="submission" date="2016-10" db="EMBL/GenBank/DDBJ databases">
        <title>Comparative genomics of Bacillus thuringiensis reveals a path to pathogens against multiple invertebrate hosts.</title>
        <authorList>
            <person name="Zheng J."/>
            <person name="Gao Q."/>
            <person name="Liu H."/>
            <person name="Peng D."/>
            <person name="Ruan L."/>
            <person name="Sun M."/>
        </authorList>
    </citation>
    <scope>NUCLEOTIDE SEQUENCE [LARGE SCALE GENOMIC DNA]</scope>
    <source>
        <strain evidence="1">BGSC 4W1</strain>
    </source>
</reference>